<comment type="similarity">
    <text evidence="1">Belongs to the bacterial solute-binding protein 5 family.</text>
</comment>
<dbReference type="InterPro" id="IPR000914">
    <property type="entry name" value="SBP_5_dom"/>
</dbReference>
<comment type="caution">
    <text evidence="6">The sequence shown here is derived from an EMBL/GenBank/DDBJ whole genome shotgun (WGS) entry which is preliminary data.</text>
</comment>
<dbReference type="Pfam" id="PF00496">
    <property type="entry name" value="SBP_bac_5"/>
    <property type="match status" value="1"/>
</dbReference>
<dbReference type="Gene3D" id="3.10.105.10">
    <property type="entry name" value="Dipeptide-binding Protein, Domain 3"/>
    <property type="match status" value="1"/>
</dbReference>
<feature type="signal peptide" evidence="4">
    <location>
        <begin position="1"/>
        <end position="23"/>
    </location>
</feature>
<dbReference type="EMBL" id="QWKH01000010">
    <property type="protein sequence ID" value="NBI33954.1"/>
    <property type="molecule type" value="Genomic_DNA"/>
</dbReference>
<gene>
    <name evidence="6" type="ORF">D1639_02665</name>
</gene>
<dbReference type="InterPro" id="IPR006311">
    <property type="entry name" value="TAT_signal"/>
</dbReference>
<dbReference type="AlphaFoldDB" id="A0A7C9JDQ9"/>
<evidence type="ECO:0000256" key="4">
    <source>
        <dbReference type="SAM" id="SignalP"/>
    </source>
</evidence>
<name>A0A7C9JDQ9_9BACT</name>
<dbReference type="SUPFAM" id="SSF53850">
    <property type="entry name" value="Periplasmic binding protein-like II"/>
    <property type="match status" value="1"/>
</dbReference>
<dbReference type="InterPro" id="IPR039424">
    <property type="entry name" value="SBP_5"/>
</dbReference>
<dbReference type="PIRSF" id="PIRSF002741">
    <property type="entry name" value="MppA"/>
    <property type="match status" value="1"/>
</dbReference>
<accession>A0A7C9JDQ9</accession>
<feature type="domain" description="Solute-binding protein family 5" evidence="5">
    <location>
        <begin position="90"/>
        <end position="443"/>
    </location>
</feature>
<evidence type="ECO:0000313" key="6">
    <source>
        <dbReference type="EMBL" id="NBI33954.1"/>
    </source>
</evidence>
<dbReference type="InterPro" id="IPR030678">
    <property type="entry name" value="Peptide/Ni-bd"/>
</dbReference>
<dbReference type="PANTHER" id="PTHR30290">
    <property type="entry name" value="PERIPLASMIC BINDING COMPONENT OF ABC TRANSPORTER"/>
    <property type="match status" value="1"/>
</dbReference>
<reference evidence="6" key="1">
    <citation type="submission" date="2018-08" db="EMBL/GenBank/DDBJ databases">
        <title>Murine metabolic-syndrome-specific gut microbial biobank.</title>
        <authorList>
            <person name="Liu C."/>
        </authorList>
    </citation>
    <scope>NUCLEOTIDE SEQUENCE [LARGE SCALE GENOMIC DNA]</scope>
    <source>
        <strain evidence="6">Z82</strain>
    </source>
</reference>
<evidence type="ECO:0000259" key="5">
    <source>
        <dbReference type="Pfam" id="PF00496"/>
    </source>
</evidence>
<dbReference type="GO" id="GO:0030288">
    <property type="term" value="C:outer membrane-bounded periplasmic space"/>
    <property type="evidence" value="ECO:0007669"/>
    <property type="project" value="UniProtKB-ARBA"/>
</dbReference>
<dbReference type="Gene3D" id="3.40.190.10">
    <property type="entry name" value="Periplasmic binding protein-like II"/>
    <property type="match status" value="1"/>
</dbReference>
<dbReference type="PANTHER" id="PTHR30290:SF9">
    <property type="entry name" value="OLIGOPEPTIDE-BINDING PROTEIN APPA"/>
    <property type="match status" value="1"/>
</dbReference>
<proteinExistence type="inferred from homology"/>
<keyword evidence="3 4" id="KW-0732">Signal</keyword>
<dbReference type="Gene3D" id="3.90.76.10">
    <property type="entry name" value="Dipeptide-binding Protein, Domain 1"/>
    <property type="match status" value="1"/>
</dbReference>
<organism evidence="6">
    <name type="scientific">Muribaculaceae bacterium Z82</name>
    <dbReference type="NCBI Taxonomy" id="2304548"/>
    <lineage>
        <taxon>Bacteria</taxon>
        <taxon>Pseudomonadati</taxon>
        <taxon>Bacteroidota</taxon>
        <taxon>Bacteroidia</taxon>
        <taxon>Bacteroidales</taxon>
        <taxon>Muribaculaceae</taxon>
    </lineage>
</organism>
<keyword evidence="2" id="KW-0813">Transport</keyword>
<dbReference type="GO" id="GO:0043190">
    <property type="term" value="C:ATP-binding cassette (ABC) transporter complex"/>
    <property type="evidence" value="ECO:0007669"/>
    <property type="project" value="InterPro"/>
</dbReference>
<dbReference type="CDD" id="cd00995">
    <property type="entry name" value="PBP2_NikA_DppA_OppA_like"/>
    <property type="match status" value="1"/>
</dbReference>
<evidence type="ECO:0000256" key="2">
    <source>
        <dbReference type="ARBA" id="ARBA00022448"/>
    </source>
</evidence>
<dbReference type="GO" id="GO:1904680">
    <property type="term" value="F:peptide transmembrane transporter activity"/>
    <property type="evidence" value="ECO:0007669"/>
    <property type="project" value="TreeGrafter"/>
</dbReference>
<dbReference type="GO" id="GO:0015833">
    <property type="term" value="P:peptide transport"/>
    <property type="evidence" value="ECO:0007669"/>
    <property type="project" value="TreeGrafter"/>
</dbReference>
<feature type="chain" id="PRO_5028946395" evidence="4">
    <location>
        <begin position="24"/>
        <end position="532"/>
    </location>
</feature>
<sequence>MAQHFNGPALSRRSFFATGAALAAVAGLGLSGCGGDGGSSSQGGSTEIRCSASYQTENFLPLNNSTGLGVGTNWNVVEGLYMLDMASMTPYAALADGEPTQENDTTFVVKMRSGAKFSDGTDVTATDVQTSYERTVGADGSLYAPMLSFISKVEATDASTVTITTTMPVSVDMLKSRLPLILVVPQNASDEELTKKPIGSGPWMYDQVNGQDGGQITFLPNPNYNGQHPALATKLTYDIIIDDTARTSSLTDKTTAIMENVPSNLIAQASSNGAVIEQAMGFAVGFMMFNTKKKPFDDVRVRQAFLYAIDYDKMIMNALPDVATRPDSFLPATHKDYTGAASVDYKYDKDKAAQLLKDAGVSNLSIQLDTTDAGWIVAMAPQIQSNLKDLGIEASINTMASGALYSDRTKPAADGIPPFDVVLAPGDPGCFGTDPDLLMNWWYGDNTWTQERTMWKGSEGYKKLHQLMDQAFQASGEEQKQLWKQCFDVLSEEVPLYPVVHRQVVTAFYNDMVKDFEAIGTTGLRFLDVAPL</sequence>
<protein>
    <submittedName>
        <fullName evidence="6">ABC transporter substrate-binding protein</fullName>
    </submittedName>
</protein>
<evidence type="ECO:0000256" key="1">
    <source>
        <dbReference type="ARBA" id="ARBA00005695"/>
    </source>
</evidence>
<evidence type="ECO:0000256" key="3">
    <source>
        <dbReference type="ARBA" id="ARBA00022729"/>
    </source>
</evidence>
<dbReference type="PROSITE" id="PS51318">
    <property type="entry name" value="TAT"/>
    <property type="match status" value="1"/>
</dbReference>